<dbReference type="EMBL" id="CAJVQC010115662">
    <property type="protein sequence ID" value="CAG8836765.1"/>
    <property type="molecule type" value="Genomic_DNA"/>
</dbReference>
<evidence type="ECO:0000313" key="2">
    <source>
        <dbReference type="Proteomes" id="UP000789920"/>
    </source>
</evidence>
<feature type="non-terminal residue" evidence="1">
    <location>
        <position position="102"/>
    </location>
</feature>
<organism evidence="1 2">
    <name type="scientific">Racocetra persica</name>
    <dbReference type="NCBI Taxonomy" id="160502"/>
    <lineage>
        <taxon>Eukaryota</taxon>
        <taxon>Fungi</taxon>
        <taxon>Fungi incertae sedis</taxon>
        <taxon>Mucoromycota</taxon>
        <taxon>Glomeromycotina</taxon>
        <taxon>Glomeromycetes</taxon>
        <taxon>Diversisporales</taxon>
        <taxon>Gigasporaceae</taxon>
        <taxon>Racocetra</taxon>
    </lineage>
</organism>
<accession>A0ACA9SH97</accession>
<keyword evidence="2" id="KW-1185">Reference proteome</keyword>
<evidence type="ECO:0000313" key="1">
    <source>
        <dbReference type="EMBL" id="CAG8836765.1"/>
    </source>
</evidence>
<dbReference type="Proteomes" id="UP000789920">
    <property type="component" value="Unassembled WGS sequence"/>
</dbReference>
<protein>
    <submittedName>
        <fullName evidence="1">11193_t:CDS:1</fullName>
    </submittedName>
</protein>
<reference evidence="1" key="1">
    <citation type="submission" date="2021-06" db="EMBL/GenBank/DDBJ databases">
        <authorList>
            <person name="Kallberg Y."/>
            <person name="Tangrot J."/>
            <person name="Rosling A."/>
        </authorList>
    </citation>
    <scope>NUCLEOTIDE SEQUENCE</scope>
    <source>
        <strain evidence="1">MA461A</strain>
    </source>
</reference>
<sequence>PDYEPALGGYEVTVNRERLHFTIYDLLPTIGGFIGMLFLIYRLLWGDNRLNPFGIFQKHIFRSIPAISFSHFGNGYGLYNNAIVLDRIEKPQSAAIKTRLRQ</sequence>
<feature type="non-terminal residue" evidence="1">
    <location>
        <position position="1"/>
    </location>
</feature>
<proteinExistence type="predicted"/>
<gene>
    <name evidence="1" type="ORF">RPERSI_LOCUS30051</name>
</gene>
<name>A0ACA9SH97_9GLOM</name>
<comment type="caution">
    <text evidence="1">The sequence shown here is derived from an EMBL/GenBank/DDBJ whole genome shotgun (WGS) entry which is preliminary data.</text>
</comment>